<dbReference type="Proteomes" id="UP001208938">
    <property type="component" value="Unassembled WGS sequence"/>
</dbReference>
<keyword evidence="2" id="KW-1185">Reference proteome</keyword>
<sequence length="85" mass="9043">MAAGSAPGVLEDGVYISFPQVLFTNASVSDDVVYAMARAMYEGRDDMIAVFPPFGAFDPESMHGDPGVVPFHPGALRFFTEAGLN</sequence>
<organism evidence="1 2">
    <name type="scientific">Pararhodobacter zhoushanensis</name>
    <dbReference type="NCBI Taxonomy" id="2479545"/>
    <lineage>
        <taxon>Bacteria</taxon>
        <taxon>Pseudomonadati</taxon>
        <taxon>Pseudomonadota</taxon>
        <taxon>Alphaproteobacteria</taxon>
        <taxon>Rhodobacterales</taxon>
        <taxon>Paracoccaceae</taxon>
        <taxon>Pararhodobacter</taxon>
    </lineage>
</organism>
<dbReference type="InterPro" id="IPR011852">
    <property type="entry name" value="TRAP_TAXI"/>
</dbReference>
<dbReference type="EMBL" id="JAPDFL010000001">
    <property type="protein sequence ID" value="MCW1933178.1"/>
    <property type="molecule type" value="Genomic_DNA"/>
</dbReference>
<dbReference type="Gene3D" id="3.40.190.10">
    <property type="entry name" value="Periplasmic binding protein-like II"/>
    <property type="match status" value="1"/>
</dbReference>
<protein>
    <recommendedName>
        <fullName evidence="3">C4-dicarboxylate ABC transporter substrate-binding protein</fullName>
    </recommendedName>
</protein>
<evidence type="ECO:0008006" key="3">
    <source>
        <dbReference type="Google" id="ProtNLM"/>
    </source>
</evidence>
<dbReference type="Pfam" id="PF16868">
    <property type="entry name" value="NMT1_3"/>
    <property type="match status" value="1"/>
</dbReference>
<accession>A0ABT3H0D4</accession>
<proteinExistence type="predicted"/>
<dbReference type="RefSeq" id="WP_264506122.1">
    <property type="nucleotide sequence ID" value="NZ_JAPDFL010000001.1"/>
</dbReference>
<evidence type="ECO:0000313" key="1">
    <source>
        <dbReference type="EMBL" id="MCW1933178.1"/>
    </source>
</evidence>
<dbReference type="SUPFAM" id="SSF53850">
    <property type="entry name" value="Periplasmic binding protein-like II"/>
    <property type="match status" value="1"/>
</dbReference>
<gene>
    <name evidence="1" type="ORF">OKW52_13145</name>
</gene>
<evidence type="ECO:0000313" key="2">
    <source>
        <dbReference type="Proteomes" id="UP001208938"/>
    </source>
</evidence>
<reference evidence="1 2" key="1">
    <citation type="submission" date="2022-10" db="EMBL/GenBank/DDBJ databases">
        <title>Pararhodobacter sp. nov., isolated from marine algae.</title>
        <authorList>
            <person name="Choi B.J."/>
            <person name="Kim J.M."/>
            <person name="Lee J.K."/>
            <person name="Choi D.G."/>
            <person name="Jeon C.O."/>
        </authorList>
    </citation>
    <scope>NUCLEOTIDE SEQUENCE [LARGE SCALE GENOMIC DNA]</scope>
    <source>
        <strain evidence="1 2">ZQ420</strain>
    </source>
</reference>
<comment type="caution">
    <text evidence="1">The sequence shown here is derived from an EMBL/GenBank/DDBJ whole genome shotgun (WGS) entry which is preliminary data.</text>
</comment>
<name>A0ABT3H0D4_9RHOB</name>